<organism evidence="1 2">
    <name type="scientific">Trypanosoma vivax (strain Y486)</name>
    <dbReference type="NCBI Taxonomy" id="1055687"/>
    <lineage>
        <taxon>Eukaryota</taxon>
        <taxon>Discoba</taxon>
        <taxon>Euglenozoa</taxon>
        <taxon>Kinetoplastea</taxon>
        <taxon>Metakinetoplastina</taxon>
        <taxon>Trypanosomatida</taxon>
        <taxon>Trypanosomatidae</taxon>
        <taxon>Trypanosoma</taxon>
        <taxon>Duttonella</taxon>
    </lineage>
</organism>
<name>F9WS89_TRYVY</name>
<keyword evidence="2" id="KW-1185">Reference proteome</keyword>
<proteinExistence type="predicted"/>
<accession>F9WS89</accession>
<protein>
    <submittedName>
        <fullName evidence="1">Uncharacterized protein</fullName>
    </submittedName>
</protein>
<dbReference type="EMBL" id="CAEX01005534">
    <property type="protein sequence ID" value="CCD20427.1"/>
    <property type="molecule type" value="Genomic_DNA"/>
</dbReference>
<reference evidence="1 2" key="1">
    <citation type="journal article" date="2012" name="Proc. Natl. Acad. Sci. U.S.A.">
        <title>Antigenic diversity is generated by distinct evolutionary mechanisms in African trypanosome species.</title>
        <authorList>
            <person name="Jackson A.P."/>
            <person name="Berry A."/>
            <person name="Aslett M."/>
            <person name="Allison H.C."/>
            <person name="Burton P."/>
            <person name="Vavrova-Anderson J."/>
            <person name="Brown R."/>
            <person name="Browne H."/>
            <person name="Corton N."/>
            <person name="Hauser H."/>
            <person name="Gamble J."/>
            <person name="Gilderthorp R."/>
            <person name="Marcello L."/>
            <person name="McQuillan J."/>
            <person name="Otto T.D."/>
            <person name="Quail M.A."/>
            <person name="Sanders M.J."/>
            <person name="van Tonder A."/>
            <person name="Ginger M.L."/>
            <person name="Field M.C."/>
            <person name="Barry J.D."/>
            <person name="Hertz-Fowler C."/>
            <person name="Berriman M."/>
        </authorList>
    </citation>
    <scope>NUCLEOTIDE SEQUENCE</scope>
    <source>
        <strain evidence="1 2">Y486</strain>
    </source>
</reference>
<evidence type="ECO:0000313" key="1">
    <source>
        <dbReference type="EMBL" id="CCD20427.1"/>
    </source>
</evidence>
<evidence type="ECO:0000313" key="2">
    <source>
        <dbReference type="Proteomes" id="UP000009027"/>
    </source>
</evidence>
<dbReference type="Proteomes" id="UP000009027">
    <property type="component" value="Unassembled WGS sequence"/>
</dbReference>
<gene>
    <name evidence="1" type="ORF">TvY486_0032480</name>
</gene>
<sequence length="2326" mass="251519">MTSGTGTESGKRVSVVVQFVTNEADALVHVCYRRNKIWTQVGAPLVLYPRIPRSLRINPDVGKARVGQNVRIELVGGEGSVFDSVAVISANDSAPGSWCHNYTRSDVLEPVFEVHGHVLSVPVWETEGRVRICVNSRGRSPSDVPLLLKGGDTAVEVLGPNPLRLVSHPLQPRVGQRVDLTFHLAVRATEEDRVRITRLSLDESCESAMGVSGFEKDLKVVVGEDGVSSSVILTDEEGRYSSFALDGVYTVCYYSAVDDAWGLVGGTLLEASFVVTAMSPRSWKKRSGSVVEVTEPFTLEFDDPEGSLDAKEDQAWLVLDGQQCGASPVGCITCVVLPLDGDKSTDKIVVTKATSTILFGKLSVCYRLREATPVMLPEQLTVNMGKVQCVENVNVTAGQQQVFTFVTRQGVDVRGDSWRVSSYNSDPTKCADHYESAFDSGHVNMLPRSSDAEVRYEVEWPITMTEKQYRICYEHEGVAHVVCTCHRFSLQDRRLLCDRNPSPLSLAVGTSSTYVGQTLKLRFTYTDVTAAKPIVEIKLVSYIGSATACGDEAEFSFAPEHITQDSTGSHVVELKVPENTHPGRYVACARREGDKNFIRPSLLKANSPANTLSLRPYVALSLLPNDSNLHRVGQVIQLKFAHSSTLEDDVVGLDDQFTLVEDEHQCDEAFINSHDWEGKVLGKLTLGDSSFSSLPATVKSADSHTRTSSAFVAFNEKGVGNWVVCYKLKGGTWAVVSQKIVVQPPIIRNCSLVPTSEHGNHHMPRAMQYVQAHIEKDPTVRGLFTVRDAIRVVPHMSPCAAEEDAVFTSTVDSVSNDRVAFTFFTPKSGEFKVCYRFSSQIDSSSAWSPVCNGVEATPASPIGEVAGCMRHGQVVTIKLTHNGGRRFSNKDRYRFVHGSEECSGQRRSQTTDDSIVVGGRPSSSTGSFDVDSETNTFLIPPVVLSGSIKSLRLCYHDAAGGVFAVPLGGDDATSWVVVGTRTVSSVEGPRSVSSGQRVLWRFNGATSGMEQGQLIPYDSVPPVPYAPGPSSDGHHFDVVVGLSLPKDVAYDDAYCHRTATRGFGVYGNRSQTVGCLDATSPGRTILCYRPAGCSFEGVGSVFHVTGPNPSRFVLTPVGARRGQLLQLAFERNYDDPKSTPLSPHSDRAKVIAQSDSCWDLSDTDGTVVEGSIQRTELPRLFFPAQPASQRGSLHFKVCYRLRGQSWAQVPNGEMIVAPANPSMFTVLNGPARTMQLNVIEFSGQFLGAQDSVKIVDKGTTCGRASAPSLGAMSYATHNDLPAGGVTEGWNVQSVAHNKTAITVGFMNPGTYSVCYRLANDVLWTMLHGDLTVLSRSPTIVTQMPYNPAEGELFTLNFSTAAVPTEEFGVLSARDQIQLYFGRVMCHAPKKNPDIVVTSPSRSDQLPRNLFFQLVLGKRGEYTLCYLRASRVVWGFDPIVIRPNPWDHSTHLPAGTLPHRNQLINIVFAGSGLTASPTGADEVKLLSSAGPPTDEACQNQKSPASVHYYPLVANGTHSVQTVRISSPGDSTFWICYRQNGAQFKLVLGDPLTVVGTDAVSAVPLNDHTLFDGEVTRWSIRSLKPSGKDALLFYSTNGCNDFPYYVVPTGSPTEFPSGVAHVDEDVAFMRVWPPSKKNERLSVCHYANGVVTLLIESSIEVKTGTPSVNAVPVLSNAREIFSFVMDVKAADGDHVALYKEPGRCGVGDASESGDELFVQMESRGPAVLVSAAVDWDGTYHICYSRHSEECSTRPQKKCSRIVGTVVASAPYISGWSMSPAAAYTTDRVEITLLRRTIAEAISVVRSLRKGIAEEEQLWLAPLSRGARDMRDVALACMASRESEGRVTLSRVPNAQDKWAVRLNVTNAYGLCFIRSGGTLPVIFSPFSRAGPVVKLTTVTVFRFLTEPSIMGKTIIVLNGYGLSHGDKLTAVALPPGTQLTNNICIDDKNFSSVQATIISSPGMGLYSMMLQVSFASEGRYVLCFEPAGSPGKSTLLTPSPFEVGSSSLVATVVSAALRGKEMTVEFRGTDLKVIDEAALVKVTSVGTGDVCPHGNYSKVKSVNSGGTVSIYVTVPQEHGPHIVCYRKPGRPPTGLPNVIVVSEQPAVTAIFSTQPICTEGEVCSVQPVVSLLVSKEKSLSLDLVAARMRLKREDGGYADELLVDAESYSHTSDGVFTFTKLLVSSPGRYVMEAHISLANGVEVVAQSSTFVVSSRHVAPPHNLSVRLSCSPVGIIPRPPIVARGGSANSSIRCTIAASAEVDPTVFKVEVSAGVSSPVSHDRQAGGLHEYTFVVMPKYEDWEMRFLTIAVTPSSPAGGWQAKNSPVIV</sequence>
<feature type="non-terminal residue" evidence="1">
    <location>
        <position position="2326"/>
    </location>
</feature>